<dbReference type="EMBL" id="JBHTOI010000018">
    <property type="protein sequence ID" value="MFD1417803.1"/>
    <property type="molecule type" value="Genomic_DNA"/>
</dbReference>
<sequence>MKKTCIIHNLLTGETIKIKLTTNKYFQHTDETLYLKAAYILLTLCKENHQTGGQQCELYQNLNEDLRILIKQLN</sequence>
<dbReference type="RefSeq" id="WP_125678550.1">
    <property type="nucleotide sequence ID" value="NZ_JBHTOI010000018.1"/>
</dbReference>
<evidence type="ECO:0000313" key="2">
    <source>
        <dbReference type="Proteomes" id="UP001597251"/>
    </source>
</evidence>
<dbReference type="Proteomes" id="UP001597251">
    <property type="component" value="Unassembled WGS sequence"/>
</dbReference>
<comment type="caution">
    <text evidence="1">The sequence shown here is derived from an EMBL/GenBank/DDBJ whole genome shotgun (WGS) entry which is preliminary data.</text>
</comment>
<name>A0ABW4BT87_9LACO</name>
<keyword evidence="2" id="KW-1185">Reference proteome</keyword>
<organism evidence="1 2">
    <name type="scientific">Companilactobacillus keshanensis</name>
    <dbReference type="NCBI Taxonomy" id="2486003"/>
    <lineage>
        <taxon>Bacteria</taxon>
        <taxon>Bacillati</taxon>
        <taxon>Bacillota</taxon>
        <taxon>Bacilli</taxon>
        <taxon>Lactobacillales</taxon>
        <taxon>Lactobacillaceae</taxon>
        <taxon>Companilactobacillus</taxon>
    </lineage>
</organism>
<accession>A0ABW4BT87</accession>
<protein>
    <submittedName>
        <fullName evidence="1">Uncharacterized protein</fullName>
    </submittedName>
</protein>
<evidence type="ECO:0000313" key="1">
    <source>
        <dbReference type="EMBL" id="MFD1417803.1"/>
    </source>
</evidence>
<reference evidence="2" key="1">
    <citation type="journal article" date="2019" name="Int. J. Syst. Evol. Microbiol.">
        <title>The Global Catalogue of Microorganisms (GCM) 10K type strain sequencing project: providing services to taxonomists for standard genome sequencing and annotation.</title>
        <authorList>
            <consortium name="The Broad Institute Genomics Platform"/>
            <consortium name="The Broad Institute Genome Sequencing Center for Infectious Disease"/>
            <person name="Wu L."/>
            <person name="Ma J."/>
        </authorList>
    </citation>
    <scope>NUCLEOTIDE SEQUENCE [LARGE SCALE GENOMIC DNA]</scope>
    <source>
        <strain evidence="2">CCM 8936</strain>
    </source>
</reference>
<proteinExistence type="predicted"/>
<gene>
    <name evidence="1" type="ORF">ACFQ42_03370</name>
</gene>